<keyword evidence="1" id="KW-1133">Transmembrane helix</keyword>
<feature type="transmembrane region" description="Helical" evidence="1">
    <location>
        <begin position="392"/>
        <end position="411"/>
    </location>
</feature>
<dbReference type="Proteomes" id="UP000297149">
    <property type="component" value="Chromosome"/>
</dbReference>
<evidence type="ECO:0000313" key="2">
    <source>
        <dbReference type="EMBL" id="QCD40966.1"/>
    </source>
</evidence>
<evidence type="ECO:0000313" key="3">
    <source>
        <dbReference type="Proteomes" id="UP000297149"/>
    </source>
</evidence>
<dbReference type="AlphaFoldDB" id="A0A4P7VZG4"/>
<dbReference type="RefSeq" id="WP_136413472.1">
    <property type="nucleotide sequence ID" value="NZ_CAXHQF010000019.1"/>
</dbReference>
<keyword evidence="1" id="KW-0812">Transmembrane</keyword>
<proteinExistence type="predicted"/>
<evidence type="ECO:0000256" key="1">
    <source>
        <dbReference type="SAM" id="Phobius"/>
    </source>
</evidence>
<reference evidence="3" key="1">
    <citation type="submission" date="2019-02" db="EMBL/GenBank/DDBJ databases">
        <title>Isolation and identification of novel species under the genus Muribaculum.</title>
        <authorList>
            <person name="Miyake S."/>
            <person name="Ding Y."/>
            <person name="Low A."/>
            <person name="Soh M."/>
            <person name="Seedorf H."/>
        </authorList>
    </citation>
    <scope>NUCLEOTIDE SEQUENCE [LARGE SCALE GENOMIC DNA]</scope>
    <source>
        <strain evidence="3">H5</strain>
    </source>
</reference>
<name>A0A4P7VZG4_9BACT</name>
<gene>
    <name evidence="2" type="ORF">E7747_00810</name>
</gene>
<dbReference type="Pfam" id="PF16149">
    <property type="entry name" value="DUF4857"/>
    <property type="match status" value="1"/>
</dbReference>
<dbReference type="KEGG" id="ddb:E7747_00810"/>
<accession>A0A4P7VZG4</accession>
<organism evidence="2 3">
    <name type="scientific">Duncaniella dubosii</name>
    <dbReference type="NCBI Taxonomy" id="2518971"/>
    <lineage>
        <taxon>Bacteria</taxon>
        <taxon>Pseudomonadati</taxon>
        <taxon>Bacteroidota</taxon>
        <taxon>Bacteroidia</taxon>
        <taxon>Bacteroidales</taxon>
        <taxon>Muribaculaceae</taxon>
        <taxon>Duncaniella</taxon>
    </lineage>
</organism>
<sequence>MKKAYIVILVALSVIVLSWFLPWLYSIIFPVGVSDPFIAYSPVSRQMIVSETGQEKNPAIYALDAEGKRIPGLYSKEQRDSLLPQIYFTQLMAREQMPDSIDGIELTVPALKHGQWVFTSLPRDINKVQPEVYLMMESMPARIDLEDPKEVFRFRNGRVEFIDMETNGIVEGRTRRFTDIFTERDFRLPVRSASANVTSRKPYDEGYLMVDDRGDIFHLKMQAGRPYMMKIRKPDSIDARQVFIMENVDTRHLGLMTDANDNLYVIEREGYRICPLAVGKVDPTKDRISVVKNMFNWVVKISNSDGARWTVLDSDDYSKLADYNISYSHSVSQVIASYIFPFELSFTAISDCYAFPRISDVSWRAVFLNVVLTLIILVVYRRRRSSGRNIALASVVTLVCGIFSFIPLIIIKD</sequence>
<dbReference type="InterPro" id="IPR032333">
    <property type="entry name" value="DUF4857"/>
</dbReference>
<keyword evidence="1" id="KW-0472">Membrane</keyword>
<feature type="transmembrane region" description="Helical" evidence="1">
    <location>
        <begin position="361"/>
        <end position="380"/>
    </location>
</feature>
<keyword evidence="3" id="KW-1185">Reference proteome</keyword>
<protein>
    <submittedName>
        <fullName evidence="2">DUF4857 domain-containing protein</fullName>
    </submittedName>
</protein>
<dbReference type="EMBL" id="CP039396">
    <property type="protein sequence ID" value="QCD40966.1"/>
    <property type="molecule type" value="Genomic_DNA"/>
</dbReference>